<dbReference type="KEGG" id="dpl:KGM_201881"/>
<organism evidence="9 10">
    <name type="scientific">Danaus plexippus plexippus</name>
    <dbReference type="NCBI Taxonomy" id="278856"/>
    <lineage>
        <taxon>Eukaryota</taxon>
        <taxon>Metazoa</taxon>
        <taxon>Ecdysozoa</taxon>
        <taxon>Arthropoda</taxon>
        <taxon>Hexapoda</taxon>
        <taxon>Insecta</taxon>
        <taxon>Pterygota</taxon>
        <taxon>Neoptera</taxon>
        <taxon>Endopterygota</taxon>
        <taxon>Lepidoptera</taxon>
        <taxon>Glossata</taxon>
        <taxon>Ditrysia</taxon>
        <taxon>Papilionoidea</taxon>
        <taxon>Nymphalidae</taxon>
        <taxon>Danainae</taxon>
        <taxon>Danaini</taxon>
        <taxon>Danaina</taxon>
        <taxon>Danaus</taxon>
        <taxon>Danaus</taxon>
    </lineage>
</organism>
<dbReference type="GO" id="GO:0030007">
    <property type="term" value="P:intracellular potassium ion homeostasis"/>
    <property type="evidence" value="ECO:0007669"/>
    <property type="project" value="TreeGrafter"/>
</dbReference>
<feature type="transmembrane region" description="Helical" evidence="8">
    <location>
        <begin position="100"/>
        <end position="122"/>
    </location>
</feature>
<keyword evidence="5 8" id="KW-1133">Transmembrane helix</keyword>
<evidence type="ECO:0000256" key="7">
    <source>
        <dbReference type="SAM" id="MobiDB-lite"/>
    </source>
</evidence>
<evidence type="ECO:0000256" key="5">
    <source>
        <dbReference type="ARBA" id="ARBA00022989"/>
    </source>
</evidence>
<reference evidence="9 10" key="1">
    <citation type="journal article" date="2011" name="Cell">
        <title>The monarch butterfly genome yields insights into long-distance migration.</title>
        <authorList>
            <person name="Zhan S."/>
            <person name="Merlin C."/>
            <person name="Boore J.L."/>
            <person name="Reppert S.M."/>
        </authorList>
    </citation>
    <scope>NUCLEOTIDE SEQUENCE [LARGE SCALE GENOMIC DNA]</scope>
    <source>
        <strain evidence="9">F-2</strain>
    </source>
</reference>
<evidence type="ECO:0000313" key="9">
    <source>
        <dbReference type="EMBL" id="OWR48237.1"/>
    </source>
</evidence>
<dbReference type="GO" id="GO:1990573">
    <property type="term" value="P:potassium ion import across plasma membrane"/>
    <property type="evidence" value="ECO:0007669"/>
    <property type="project" value="TreeGrafter"/>
</dbReference>
<name>A0A212F3C3_DANPL</name>
<dbReference type="InParanoid" id="A0A212F3C3"/>
<comment type="subcellular location">
    <subcellularLocation>
        <location evidence="1">Membrane</location>
        <topology evidence="1">Single-pass type II membrane protein</topology>
    </subcellularLocation>
</comment>
<dbReference type="GO" id="GO:0006883">
    <property type="term" value="P:intracellular sodium ion homeostasis"/>
    <property type="evidence" value="ECO:0007669"/>
    <property type="project" value="TreeGrafter"/>
</dbReference>
<evidence type="ECO:0000256" key="2">
    <source>
        <dbReference type="ARBA" id="ARBA00005876"/>
    </source>
</evidence>
<accession>A0A212F3C3</accession>
<proteinExistence type="inferred from homology"/>
<dbReference type="InterPro" id="IPR038702">
    <property type="entry name" value="Na/K_ATPase_sub_beta_sf"/>
</dbReference>
<sequence>MSLEALHVCSCVCADRRPQSHAYSRPPRSYKHTRDIIGLRGRFCNIDGQQNERCRVRVGSGSAGAPALGRKNTQDIVQSRRKNIFGTDAETMGVTTGVLFAFYLVFYAALVAFFAIYMAAIFSTLDNDKPKYTLESSLIGANPGVSYRPRPRDEITVQYNAQNSIEYDHYISELADLFKQYKNESWVTSKTECTSEDNFGYPHSPCFFIKLNKIYGWKPQYYERDFPEDMPADLVQYITMLPEAERQQLWVSCRLENDTGAELQYPWGRGLAGRFYPYLNQQGYTSPLIAVKVTPPVNTLNIMRCRVWAKNVIYNMSIKRPRGYTRILLRVDDPSYNGTAPAEQMSEDKSADNDTTTAATTEVK</sequence>
<dbReference type="GO" id="GO:0036376">
    <property type="term" value="P:sodium ion export across plasma membrane"/>
    <property type="evidence" value="ECO:0007669"/>
    <property type="project" value="TreeGrafter"/>
</dbReference>
<comment type="similarity">
    <text evidence="2">Belongs to the X(+)/potassium ATPases subunit beta family.</text>
</comment>
<keyword evidence="6 8" id="KW-0472">Membrane</keyword>
<evidence type="ECO:0000256" key="8">
    <source>
        <dbReference type="SAM" id="Phobius"/>
    </source>
</evidence>
<dbReference type="eggNOG" id="KOG3927">
    <property type="taxonomic scope" value="Eukaryota"/>
</dbReference>
<evidence type="ECO:0000256" key="6">
    <source>
        <dbReference type="ARBA" id="ARBA00023136"/>
    </source>
</evidence>
<keyword evidence="10" id="KW-1185">Reference proteome</keyword>
<dbReference type="PANTHER" id="PTHR11523">
    <property type="entry name" value="SODIUM/POTASSIUM-DEPENDENT ATPASE BETA SUBUNIT"/>
    <property type="match status" value="1"/>
</dbReference>
<evidence type="ECO:0000256" key="1">
    <source>
        <dbReference type="ARBA" id="ARBA00004606"/>
    </source>
</evidence>
<evidence type="ECO:0000256" key="4">
    <source>
        <dbReference type="ARBA" id="ARBA00022968"/>
    </source>
</evidence>
<feature type="region of interest" description="Disordered" evidence="7">
    <location>
        <begin position="338"/>
        <end position="364"/>
    </location>
</feature>
<dbReference type="GO" id="GO:0005890">
    <property type="term" value="C:sodium:potassium-exchanging ATPase complex"/>
    <property type="evidence" value="ECO:0007669"/>
    <property type="project" value="InterPro"/>
</dbReference>
<comment type="caution">
    <text evidence="9">The sequence shown here is derived from an EMBL/GenBank/DDBJ whole genome shotgun (WGS) entry which is preliminary data.</text>
</comment>
<dbReference type="Gene3D" id="2.60.40.1660">
    <property type="entry name" value="Na, k-atpase alpha subunit"/>
    <property type="match status" value="1"/>
</dbReference>
<dbReference type="Pfam" id="PF00287">
    <property type="entry name" value="Na_K-ATPase"/>
    <property type="match status" value="1"/>
</dbReference>
<gene>
    <name evidence="9" type="ORF">KGM_201881</name>
</gene>
<dbReference type="GO" id="GO:0001671">
    <property type="term" value="F:ATPase activator activity"/>
    <property type="evidence" value="ECO:0007669"/>
    <property type="project" value="TreeGrafter"/>
</dbReference>
<protein>
    <submittedName>
        <fullName evidence="9">Sodium/potassium-dependent ATPase beta-2 subunit</fullName>
    </submittedName>
</protein>
<feature type="compositionally biased region" description="Low complexity" evidence="7">
    <location>
        <begin position="355"/>
        <end position="364"/>
    </location>
</feature>
<keyword evidence="4" id="KW-0735">Signal-anchor</keyword>
<dbReference type="AlphaFoldDB" id="A0A212F3C3"/>
<evidence type="ECO:0000313" key="10">
    <source>
        <dbReference type="Proteomes" id="UP000007151"/>
    </source>
</evidence>
<dbReference type="PANTHER" id="PTHR11523:SF46">
    <property type="entry name" value="SODIUM_POTASSIUM-TRANSPORTING ATPASE SUBUNIT BETA-2"/>
    <property type="match status" value="1"/>
</dbReference>
<dbReference type="Proteomes" id="UP000007151">
    <property type="component" value="Unassembled WGS sequence"/>
</dbReference>
<keyword evidence="3 8" id="KW-0812">Transmembrane</keyword>
<evidence type="ECO:0000256" key="3">
    <source>
        <dbReference type="ARBA" id="ARBA00022692"/>
    </source>
</evidence>
<dbReference type="STRING" id="278856.A0A212F3C3"/>
<dbReference type="EMBL" id="AGBW02010580">
    <property type="protein sequence ID" value="OWR48237.1"/>
    <property type="molecule type" value="Genomic_DNA"/>
</dbReference>
<dbReference type="InterPro" id="IPR000402">
    <property type="entry name" value="Na/K_ATPase_sub_beta"/>
</dbReference>